<dbReference type="Proteomes" id="UP001201873">
    <property type="component" value="Unassembled WGS sequence"/>
</dbReference>
<dbReference type="PANTHER" id="PTHR43141">
    <property type="entry name" value="CYTOCHROME BD2 SUBUNIT II"/>
    <property type="match status" value="1"/>
</dbReference>
<evidence type="ECO:0000256" key="4">
    <source>
        <dbReference type="ARBA" id="ARBA00022692"/>
    </source>
</evidence>
<evidence type="ECO:0000256" key="3">
    <source>
        <dbReference type="ARBA" id="ARBA00022475"/>
    </source>
</evidence>
<evidence type="ECO:0000256" key="1">
    <source>
        <dbReference type="ARBA" id="ARBA00004651"/>
    </source>
</evidence>
<feature type="transmembrane region" description="Helical" evidence="7">
    <location>
        <begin position="257"/>
        <end position="276"/>
    </location>
</feature>
<sequence length="330" mass="33915">MTSADLLLVVMVIGLTAYALLGGADFGGGVWDLLARGPDARSQRRLISASIGPVWEANHVWLVFIVVALFSGFPPAYGVVGSSLEIPLAAALVGIVLRGAAYVYRAYGAGAAGPDHWWGHVFAISSTITPFALGVTGAALATGKMSTSDPMEPVRSVFGLGCGLFAVAATAFLAAVYLCKDAGASPVTAHLVPVFRRRAFGGAVVCGVLALALLPLFAHEAPVVAGRFGDRSVPLVALSAVGGVAALVALGRNQFVVARLAAGLAVGGMLWGWAIAQYPDLIVGQVTVDDAAAPSPNIRAMLYAVVGGLVIVTPPMIVLYRLFTRPEPVE</sequence>
<organism evidence="8 9">
    <name type="scientific">Frankia umida</name>
    <dbReference type="NCBI Taxonomy" id="573489"/>
    <lineage>
        <taxon>Bacteria</taxon>
        <taxon>Bacillati</taxon>
        <taxon>Actinomycetota</taxon>
        <taxon>Actinomycetes</taxon>
        <taxon>Frankiales</taxon>
        <taxon>Frankiaceae</taxon>
        <taxon>Frankia</taxon>
    </lineage>
</organism>
<protein>
    <submittedName>
        <fullName evidence="8">Cytochrome d ubiquinol oxidase subunit II</fullName>
    </submittedName>
</protein>
<evidence type="ECO:0000256" key="5">
    <source>
        <dbReference type="ARBA" id="ARBA00022989"/>
    </source>
</evidence>
<comment type="similarity">
    <text evidence="2">Belongs to the cytochrome ubiquinol oxidase subunit 2 family.</text>
</comment>
<feature type="transmembrane region" description="Helical" evidence="7">
    <location>
        <begin position="6"/>
        <end position="34"/>
    </location>
</feature>
<dbReference type="RefSeq" id="WP_163549767.1">
    <property type="nucleotide sequence ID" value="NZ_JALKFT010000005.1"/>
</dbReference>
<gene>
    <name evidence="8" type="ORF">MXD59_07065</name>
</gene>
<name>A0ABT0JVG2_9ACTN</name>
<feature type="transmembrane region" description="Helical" evidence="7">
    <location>
        <begin position="86"/>
        <end position="105"/>
    </location>
</feature>
<keyword evidence="9" id="KW-1185">Reference proteome</keyword>
<feature type="transmembrane region" description="Helical" evidence="7">
    <location>
        <begin position="157"/>
        <end position="178"/>
    </location>
</feature>
<keyword evidence="4 7" id="KW-0812">Transmembrane</keyword>
<proteinExistence type="inferred from homology"/>
<dbReference type="PANTHER" id="PTHR43141:SF4">
    <property type="entry name" value="CYTOCHROME BD2 SUBUNIT II"/>
    <property type="match status" value="1"/>
</dbReference>
<evidence type="ECO:0000313" key="8">
    <source>
        <dbReference type="EMBL" id="MCK9875535.1"/>
    </source>
</evidence>
<dbReference type="Pfam" id="PF02322">
    <property type="entry name" value="Cyt_bd_oxida_II"/>
    <property type="match status" value="1"/>
</dbReference>
<keyword evidence="3" id="KW-1003">Cell membrane</keyword>
<evidence type="ECO:0000256" key="2">
    <source>
        <dbReference type="ARBA" id="ARBA00007543"/>
    </source>
</evidence>
<feature type="transmembrane region" description="Helical" evidence="7">
    <location>
        <begin position="233"/>
        <end position="250"/>
    </location>
</feature>
<feature type="transmembrane region" description="Helical" evidence="7">
    <location>
        <begin position="300"/>
        <end position="323"/>
    </location>
</feature>
<keyword evidence="5 7" id="KW-1133">Transmembrane helix</keyword>
<feature type="transmembrane region" description="Helical" evidence="7">
    <location>
        <begin position="117"/>
        <end position="137"/>
    </location>
</feature>
<evidence type="ECO:0000256" key="6">
    <source>
        <dbReference type="ARBA" id="ARBA00023136"/>
    </source>
</evidence>
<keyword evidence="6 7" id="KW-0472">Membrane</keyword>
<evidence type="ECO:0000313" key="9">
    <source>
        <dbReference type="Proteomes" id="UP001201873"/>
    </source>
</evidence>
<accession>A0ABT0JVG2</accession>
<dbReference type="EMBL" id="JALKFT010000005">
    <property type="protein sequence ID" value="MCK9875535.1"/>
    <property type="molecule type" value="Genomic_DNA"/>
</dbReference>
<comment type="caution">
    <text evidence="8">The sequence shown here is derived from an EMBL/GenBank/DDBJ whole genome shotgun (WGS) entry which is preliminary data.</text>
</comment>
<comment type="subcellular location">
    <subcellularLocation>
        <location evidence="1">Cell membrane</location>
        <topology evidence="1">Multi-pass membrane protein</topology>
    </subcellularLocation>
</comment>
<feature type="transmembrane region" description="Helical" evidence="7">
    <location>
        <begin position="199"/>
        <end position="218"/>
    </location>
</feature>
<dbReference type="InterPro" id="IPR003317">
    <property type="entry name" value="Cyt-d_oxidase_su2"/>
</dbReference>
<evidence type="ECO:0000256" key="7">
    <source>
        <dbReference type="SAM" id="Phobius"/>
    </source>
</evidence>
<reference evidence="8 9" key="1">
    <citation type="submission" date="2022-04" db="EMBL/GenBank/DDBJ databases">
        <title>Genome diversity in the genus Frankia.</title>
        <authorList>
            <person name="Carlos-Shanley C."/>
            <person name="Hahn D."/>
        </authorList>
    </citation>
    <scope>NUCLEOTIDE SEQUENCE [LARGE SCALE GENOMIC DNA]</scope>
    <source>
        <strain evidence="8 9">Ag45/Mut15</strain>
    </source>
</reference>